<gene>
    <name evidence="3" type="ORF">GCM10009765_75800</name>
</gene>
<evidence type="ECO:0000256" key="1">
    <source>
        <dbReference type="SAM" id="MobiDB-lite"/>
    </source>
</evidence>
<dbReference type="InterPro" id="IPR046867">
    <property type="entry name" value="AldOxase/xan_DH_MoCoBD2"/>
</dbReference>
<dbReference type="PIRSF" id="PIRSF036389">
    <property type="entry name" value="IOR_B"/>
    <property type="match status" value="1"/>
</dbReference>
<sequence>MLGYLLAAPTLAVAAGIGAESFAGRDADAAIPSPPEPAELLDLGDALTLAAAPTSGLIAIQMNSDGTASFAVPRAEVGQGITTTMTILLAEELNMPMSKVHVTLADARPELLLNQLTGGSNSVRSLYTPVRTAAAIAKSRLLQTAATKWGVPTSSLTVKAGVIHHAQTGRTASYGSLAVAARSKKVEQVAVHLKDASEFKVVGTPQKRIDALAAVTGKKQFTMDLDVPNALPTMVCRPPTIKGTVKSVQNLAQVKAMPGVTDVVTISTGVAVRAQTFGQCIDAVRALQVTWNGGSVDKESDATVLAKLKAASLPLIVPPLLTKYIDAEFVFPFASNTALETNCAIADVRADSAEVWAGLKSPIDVQEEIATSLGMPVTAVKVHVITGGGSFGRKLFGDAAYEAVEVSHKIGKPVKLMWHRTDDIRHGRAHPMCYAKIRATYAAGNVVTYEQRHTSVFTDFTHGLGEALTATASKLPVGGLGFSETVFSLSQSVPYNFGVTTQLLNEVQLDFHTGSMRNVYSPNVTCARELVVDQLAAKMGKDPMAFRRSFMKNDRFRAVLDKVAQAGDWGKAMPAGMAQGIGFHAEYKSCVAVLVEIDCRPATVNRKVRDGVTGPRITKATIAVDVGLPINPLGLQAQMISALSDGIGLGLTQSIHIKDGLPLEGSWDHYFYTRQWNAPTDVQVFVMPANSADPGGAGELGVAASLAAVACGYARATKTMPTTLPINHGTLGFEPLPRTPSIPDSPTDGLDYAF</sequence>
<dbReference type="InterPro" id="IPR012368">
    <property type="entry name" value="OxRdtase_Mopterin-bd_su_IorB"/>
</dbReference>
<dbReference type="EMBL" id="BAAANY010000040">
    <property type="protein sequence ID" value="GAA1715883.1"/>
    <property type="molecule type" value="Genomic_DNA"/>
</dbReference>
<accession>A0ABN2J189</accession>
<evidence type="ECO:0000313" key="4">
    <source>
        <dbReference type="Proteomes" id="UP001500618"/>
    </source>
</evidence>
<dbReference type="SMART" id="SM01008">
    <property type="entry name" value="Ald_Xan_dh_C"/>
    <property type="match status" value="1"/>
</dbReference>
<dbReference type="InterPro" id="IPR037165">
    <property type="entry name" value="AldOxase/xan_DH_Mopterin-bd_sf"/>
</dbReference>
<dbReference type="SUPFAM" id="SSF56003">
    <property type="entry name" value="Molybdenum cofactor-binding domain"/>
    <property type="match status" value="2"/>
</dbReference>
<dbReference type="InterPro" id="IPR000674">
    <property type="entry name" value="Ald_Oxase/Xan_DH_a/b"/>
</dbReference>
<organism evidence="3 4">
    <name type="scientific">Fodinicola feengrottensis</name>
    <dbReference type="NCBI Taxonomy" id="435914"/>
    <lineage>
        <taxon>Bacteria</taxon>
        <taxon>Bacillati</taxon>
        <taxon>Actinomycetota</taxon>
        <taxon>Actinomycetes</taxon>
        <taxon>Mycobacteriales</taxon>
        <taxon>Fodinicola</taxon>
    </lineage>
</organism>
<dbReference type="PANTHER" id="PTHR47495">
    <property type="entry name" value="ALDEHYDE DEHYDROGENASE"/>
    <property type="match status" value="1"/>
</dbReference>
<dbReference type="Gene3D" id="3.30.365.10">
    <property type="entry name" value="Aldehyde oxidase/xanthine dehydrogenase, molybdopterin binding domain"/>
    <property type="match status" value="4"/>
</dbReference>
<proteinExistence type="predicted"/>
<reference evidence="3 4" key="1">
    <citation type="journal article" date="2019" name="Int. J. Syst. Evol. Microbiol.">
        <title>The Global Catalogue of Microorganisms (GCM) 10K type strain sequencing project: providing services to taxonomists for standard genome sequencing and annotation.</title>
        <authorList>
            <consortium name="The Broad Institute Genomics Platform"/>
            <consortium name="The Broad Institute Genome Sequencing Center for Infectious Disease"/>
            <person name="Wu L."/>
            <person name="Ma J."/>
        </authorList>
    </citation>
    <scope>NUCLEOTIDE SEQUENCE [LARGE SCALE GENOMIC DNA]</scope>
    <source>
        <strain evidence="3 4">JCM 14718</strain>
    </source>
</reference>
<feature type="domain" description="Aldehyde oxidase/xanthine dehydrogenase a/b hammerhead" evidence="2">
    <location>
        <begin position="216"/>
        <end position="295"/>
    </location>
</feature>
<keyword evidence="4" id="KW-1185">Reference proteome</keyword>
<evidence type="ECO:0000313" key="3">
    <source>
        <dbReference type="EMBL" id="GAA1715883.1"/>
    </source>
</evidence>
<dbReference type="InterPro" id="IPR052516">
    <property type="entry name" value="N-heterocyclic_Hydroxylase"/>
</dbReference>
<dbReference type="Pfam" id="PF20256">
    <property type="entry name" value="MoCoBD_2"/>
    <property type="match status" value="1"/>
</dbReference>
<name>A0ABN2J189_9ACTN</name>
<dbReference type="Proteomes" id="UP001500618">
    <property type="component" value="Unassembled WGS sequence"/>
</dbReference>
<comment type="caution">
    <text evidence="3">The sequence shown here is derived from an EMBL/GenBank/DDBJ whole genome shotgun (WGS) entry which is preliminary data.</text>
</comment>
<dbReference type="Pfam" id="PF02738">
    <property type="entry name" value="MoCoBD_1"/>
    <property type="match status" value="1"/>
</dbReference>
<dbReference type="InterPro" id="IPR008274">
    <property type="entry name" value="AldOxase/xan_DH_MoCoBD1"/>
</dbReference>
<dbReference type="Gene3D" id="3.90.1170.50">
    <property type="entry name" value="Aldehyde oxidase/xanthine dehydrogenase, a/b hammerhead"/>
    <property type="match status" value="1"/>
</dbReference>
<evidence type="ECO:0000259" key="2">
    <source>
        <dbReference type="SMART" id="SM01008"/>
    </source>
</evidence>
<protein>
    <submittedName>
        <fullName evidence="3">Molybdopterin-dependent oxidoreductase</fullName>
    </submittedName>
</protein>
<feature type="region of interest" description="Disordered" evidence="1">
    <location>
        <begin position="731"/>
        <end position="754"/>
    </location>
</feature>
<dbReference type="PANTHER" id="PTHR47495:SF1">
    <property type="entry name" value="BLL3820 PROTEIN"/>
    <property type="match status" value="1"/>
</dbReference>